<dbReference type="PANTHER" id="PTHR33463">
    <property type="entry name" value="NB-ARC DOMAIN-CONTAINING PROTEIN-RELATED"/>
    <property type="match status" value="1"/>
</dbReference>
<evidence type="ECO:0000313" key="2">
    <source>
        <dbReference type="EMBL" id="VDC70635.1"/>
    </source>
</evidence>
<accession>A0A3P5Z4J4</accession>
<dbReference type="PANTHER" id="PTHR33463:SF220">
    <property type="entry name" value="NB-ARC DOMAIN-CONTAINING PROTEIN"/>
    <property type="match status" value="1"/>
</dbReference>
<gene>
    <name evidence="2" type="ORF">BRAA05T20349Z</name>
</gene>
<dbReference type="EMBL" id="LR031570">
    <property type="protein sequence ID" value="VDC70635.1"/>
    <property type="molecule type" value="Genomic_DNA"/>
</dbReference>
<sequence>MGGCVSISVPCDQTLSQVGRCLSQKASYIRKLQENVGTLQTATQELKDLRDDLLTRVTLEEEKGQRRLATVQRWLSNVETIESQVNELLLASGTAEVSRSFRSRFEYGKKVFKKIKEVNNLKSRADFKVMAERVPRSKVEERLIYPVVGMTAMTEKVFSSLMEDEVGTLGLYGMGGCR</sequence>
<reference evidence="2" key="1">
    <citation type="submission" date="2018-11" db="EMBL/GenBank/DDBJ databases">
        <authorList>
            <consortium name="Genoscope - CEA"/>
            <person name="William W."/>
        </authorList>
    </citation>
    <scope>NUCLEOTIDE SEQUENCE</scope>
</reference>
<evidence type="ECO:0000256" key="1">
    <source>
        <dbReference type="ARBA" id="ARBA00022821"/>
    </source>
</evidence>
<keyword evidence="1" id="KW-0611">Plant defense</keyword>
<organism evidence="2">
    <name type="scientific">Brassica campestris</name>
    <name type="common">Field mustard</name>
    <dbReference type="NCBI Taxonomy" id="3711"/>
    <lineage>
        <taxon>Eukaryota</taxon>
        <taxon>Viridiplantae</taxon>
        <taxon>Streptophyta</taxon>
        <taxon>Embryophyta</taxon>
        <taxon>Tracheophyta</taxon>
        <taxon>Spermatophyta</taxon>
        <taxon>Magnoliopsida</taxon>
        <taxon>eudicotyledons</taxon>
        <taxon>Gunneridae</taxon>
        <taxon>Pentapetalae</taxon>
        <taxon>rosids</taxon>
        <taxon>malvids</taxon>
        <taxon>Brassicales</taxon>
        <taxon>Brassicaceae</taxon>
        <taxon>Brassiceae</taxon>
        <taxon>Brassica</taxon>
    </lineage>
</organism>
<protein>
    <recommendedName>
        <fullName evidence="3">Rx N-terminal domain-containing protein</fullName>
    </recommendedName>
</protein>
<name>A0A3P5Z4J4_BRACM</name>
<dbReference type="AlphaFoldDB" id="A0A3P5Z4J4"/>
<evidence type="ECO:0008006" key="3">
    <source>
        <dbReference type="Google" id="ProtNLM"/>
    </source>
</evidence>
<proteinExistence type="predicted"/>
<dbReference type="InterPro" id="IPR050905">
    <property type="entry name" value="Plant_NBS-LRR"/>
</dbReference>